<keyword evidence="4" id="KW-1185">Reference proteome</keyword>
<evidence type="ECO:0008006" key="5">
    <source>
        <dbReference type="Google" id="ProtNLM"/>
    </source>
</evidence>
<dbReference type="RefSeq" id="WP_011760917.1">
    <property type="nucleotide sequence ID" value="NC_008700.1"/>
</dbReference>
<evidence type="ECO:0000256" key="1">
    <source>
        <dbReference type="SAM" id="MobiDB-lite"/>
    </source>
</evidence>
<reference evidence="3 4" key="1">
    <citation type="submission" date="2006-12" db="EMBL/GenBank/DDBJ databases">
        <title>Complete sequence of Shewanella amazonensis SB2B.</title>
        <authorList>
            <consortium name="US DOE Joint Genome Institute"/>
            <person name="Copeland A."/>
            <person name="Lucas S."/>
            <person name="Lapidus A."/>
            <person name="Barry K."/>
            <person name="Detter J.C."/>
            <person name="Glavina del Rio T."/>
            <person name="Hammon N."/>
            <person name="Israni S."/>
            <person name="Dalin E."/>
            <person name="Tice H."/>
            <person name="Pitluck S."/>
            <person name="Munk A.C."/>
            <person name="Brettin T."/>
            <person name="Bruce D."/>
            <person name="Han C."/>
            <person name="Tapia R."/>
            <person name="Gilna P."/>
            <person name="Schmutz J."/>
            <person name="Larimer F."/>
            <person name="Land M."/>
            <person name="Hauser L."/>
            <person name="Kyrpides N."/>
            <person name="Mikhailova N."/>
            <person name="Fredrickson J."/>
            <person name="Richardson P."/>
        </authorList>
    </citation>
    <scope>NUCLEOTIDE SEQUENCE [LARGE SCALE GENOMIC DNA]</scope>
    <source>
        <strain evidence="4">ATCC BAA-1098 / SB2B</strain>
    </source>
</reference>
<feature type="compositionally biased region" description="Polar residues" evidence="1">
    <location>
        <begin position="155"/>
        <end position="164"/>
    </location>
</feature>
<feature type="region of interest" description="Disordered" evidence="1">
    <location>
        <begin position="152"/>
        <end position="171"/>
    </location>
</feature>
<evidence type="ECO:0000313" key="4">
    <source>
        <dbReference type="Proteomes" id="UP000009175"/>
    </source>
</evidence>
<dbReference type="Proteomes" id="UP000009175">
    <property type="component" value="Chromosome"/>
</dbReference>
<organism evidence="3 4">
    <name type="scientific">Shewanella amazonensis (strain ATCC BAA-1098 / SB2B)</name>
    <dbReference type="NCBI Taxonomy" id="326297"/>
    <lineage>
        <taxon>Bacteria</taxon>
        <taxon>Pseudomonadati</taxon>
        <taxon>Pseudomonadota</taxon>
        <taxon>Gammaproteobacteria</taxon>
        <taxon>Alteromonadales</taxon>
        <taxon>Shewanellaceae</taxon>
        <taxon>Shewanella</taxon>
    </lineage>
</organism>
<dbReference type="KEGG" id="saz:Sama_2809"/>
<dbReference type="PIRSF" id="PIRSF014995">
    <property type="entry name" value="UCP014995"/>
    <property type="match status" value="1"/>
</dbReference>
<dbReference type="Pfam" id="PF10029">
    <property type="entry name" value="DUF2271"/>
    <property type="match status" value="1"/>
</dbReference>
<evidence type="ECO:0000256" key="2">
    <source>
        <dbReference type="SAM" id="SignalP"/>
    </source>
</evidence>
<feature type="chain" id="PRO_5002636521" description="DUF2271 domain-containing protein" evidence="2">
    <location>
        <begin position="24"/>
        <end position="171"/>
    </location>
</feature>
<sequence>MKLKSLLLASALCSISASASAFAQMQLELSLKEITTGQYHRPYTAVWIENSRGESVKTLALWVQHDGHKWFKDIRRWWRKVGRDNPAMVDAVSSATRPAGQYHLDWDLSNDDGKPLAEGDYQLFIEVVREHGGRELIRHPFSLPGDDFNVKLPATSETGESQIHYSREAKR</sequence>
<feature type="signal peptide" evidence="2">
    <location>
        <begin position="1"/>
        <end position="23"/>
    </location>
</feature>
<dbReference type="eggNOG" id="COG3656">
    <property type="taxonomic scope" value="Bacteria"/>
</dbReference>
<keyword evidence="2" id="KW-0732">Signal</keyword>
<name>A1S9F5_SHEAM</name>
<dbReference type="HOGENOM" id="CLU_129911_0_0_6"/>
<dbReference type="EMBL" id="CP000507">
    <property type="protein sequence ID" value="ABM01012.1"/>
    <property type="molecule type" value="Genomic_DNA"/>
</dbReference>
<dbReference type="OrthoDB" id="195316at2"/>
<dbReference type="STRING" id="326297.Sama_2809"/>
<gene>
    <name evidence="3" type="ordered locus">Sama_2809</name>
</gene>
<accession>A1S9F5</accession>
<dbReference type="Gene3D" id="2.60.40.4070">
    <property type="match status" value="1"/>
</dbReference>
<dbReference type="AlphaFoldDB" id="A1S9F5"/>
<dbReference type="InterPro" id="IPR014469">
    <property type="entry name" value="DUF2271"/>
</dbReference>
<proteinExistence type="predicted"/>
<evidence type="ECO:0000313" key="3">
    <source>
        <dbReference type="EMBL" id="ABM01012.1"/>
    </source>
</evidence>
<protein>
    <recommendedName>
        <fullName evidence="5">DUF2271 domain-containing protein</fullName>
    </recommendedName>
</protein>